<organism evidence="1 2">
    <name type="scientific">Burkholderia ubonensis</name>
    <dbReference type="NCBI Taxonomy" id="101571"/>
    <lineage>
        <taxon>Bacteria</taxon>
        <taxon>Pseudomonadati</taxon>
        <taxon>Pseudomonadota</taxon>
        <taxon>Betaproteobacteria</taxon>
        <taxon>Burkholderiales</taxon>
        <taxon>Burkholderiaceae</taxon>
        <taxon>Burkholderia</taxon>
        <taxon>Burkholderia cepacia complex</taxon>
    </lineage>
</organism>
<evidence type="ECO:0000313" key="2">
    <source>
        <dbReference type="Proteomes" id="UP000064029"/>
    </source>
</evidence>
<evidence type="ECO:0000313" key="1">
    <source>
        <dbReference type="EMBL" id="KVG56463.1"/>
    </source>
</evidence>
<dbReference type="AlphaFoldDB" id="A0A118HLL5"/>
<dbReference type="RefSeq" id="WP_059758190.1">
    <property type="nucleotide sequence ID" value="NZ_CP013414.1"/>
</dbReference>
<sequence length="121" mass="13710">MQNEEFEVPATDEEFRRVVLAEFKAIREKFDAIDTRLSGQDEAIAQNTVLTSDVERDTKAVREFMKDGASAARFFCRLAAAWRFGFKWVALPIGALYAAFYYNVHGRLPGWLMAVAKVLGL</sequence>
<gene>
    <name evidence="1" type="ORF">WJ33_37200</name>
</gene>
<name>A0A118HLL5_9BURK</name>
<dbReference type="OrthoDB" id="9103398at2"/>
<dbReference type="Proteomes" id="UP000064029">
    <property type="component" value="Unassembled WGS sequence"/>
</dbReference>
<protein>
    <submittedName>
        <fullName evidence="1">Uncharacterized protein</fullName>
    </submittedName>
</protein>
<dbReference type="EMBL" id="LOXM01000255">
    <property type="protein sequence ID" value="KVG56463.1"/>
    <property type="molecule type" value="Genomic_DNA"/>
</dbReference>
<proteinExistence type="predicted"/>
<accession>A0A118HLL5</accession>
<reference evidence="1 2" key="1">
    <citation type="submission" date="2015-11" db="EMBL/GenBank/DDBJ databases">
        <title>Expanding the genomic diversity of Burkholderia species for the development of highly accurate diagnostics.</title>
        <authorList>
            <person name="Sahl J."/>
            <person name="Keim P."/>
            <person name="Wagner D."/>
        </authorList>
    </citation>
    <scope>NUCLEOTIDE SEQUENCE [LARGE SCALE GENOMIC DNA]</scope>
    <source>
        <strain evidence="1 2">MSMB2036</strain>
    </source>
</reference>
<comment type="caution">
    <text evidence="1">The sequence shown here is derived from an EMBL/GenBank/DDBJ whole genome shotgun (WGS) entry which is preliminary data.</text>
</comment>